<dbReference type="AlphaFoldDB" id="A0A4Q4TFD9"/>
<accession>A0A4Q4TFD9</accession>
<proteinExistence type="predicted"/>
<feature type="compositionally biased region" description="Acidic residues" evidence="1">
    <location>
        <begin position="616"/>
        <end position="636"/>
    </location>
</feature>
<feature type="compositionally biased region" description="Acidic residues" evidence="1">
    <location>
        <begin position="647"/>
        <end position="663"/>
    </location>
</feature>
<feature type="region of interest" description="Disordered" evidence="1">
    <location>
        <begin position="515"/>
        <end position="549"/>
    </location>
</feature>
<dbReference type="OrthoDB" id="5413827at2759"/>
<feature type="compositionally biased region" description="Basic and acidic residues" evidence="1">
    <location>
        <begin position="76"/>
        <end position="90"/>
    </location>
</feature>
<comment type="caution">
    <text evidence="2">The sequence shown here is derived from an EMBL/GenBank/DDBJ whole genome shotgun (WGS) entry which is preliminary data.</text>
</comment>
<name>A0A4Q4TFD9_9PEZI</name>
<dbReference type="Proteomes" id="UP000293360">
    <property type="component" value="Unassembled WGS sequence"/>
</dbReference>
<reference evidence="2 3" key="1">
    <citation type="submission" date="2018-06" db="EMBL/GenBank/DDBJ databases">
        <title>Complete Genomes of Monosporascus.</title>
        <authorList>
            <person name="Robinson A.J."/>
            <person name="Natvig D.O."/>
        </authorList>
    </citation>
    <scope>NUCLEOTIDE SEQUENCE [LARGE SCALE GENOMIC DNA]</scope>
    <source>
        <strain evidence="2 3">CBS 110550</strain>
    </source>
</reference>
<organism evidence="2 3">
    <name type="scientific">Monosporascus ibericus</name>
    <dbReference type="NCBI Taxonomy" id="155417"/>
    <lineage>
        <taxon>Eukaryota</taxon>
        <taxon>Fungi</taxon>
        <taxon>Dikarya</taxon>
        <taxon>Ascomycota</taxon>
        <taxon>Pezizomycotina</taxon>
        <taxon>Sordariomycetes</taxon>
        <taxon>Xylariomycetidae</taxon>
        <taxon>Xylariales</taxon>
        <taxon>Xylariales incertae sedis</taxon>
        <taxon>Monosporascus</taxon>
    </lineage>
</organism>
<feature type="compositionally biased region" description="Low complexity" evidence="1">
    <location>
        <begin position="576"/>
        <end position="587"/>
    </location>
</feature>
<gene>
    <name evidence="2" type="ORF">DL764_003712</name>
</gene>
<feature type="region of interest" description="Disordered" evidence="1">
    <location>
        <begin position="576"/>
        <end position="663"/>
    </location>
</feature>
<dbReference type="EMBL" id="QJNU01000167">
    <property type="protein sequence ID" value="RYP05535.1"/>
    <property type="molecule type" value="Genomic_DNA"/>
</dbReference>
<evidence type="ECO:0000313" key="3">
    <source>
        <dbReference type="Proteomes" id="UP000293360"/>
    </source>
</evidence>
<keyword evidence="3" id="KW-1185">Reference proteome</keyword>
<dbReference type="STRING" id="155417.A0A4Q4TFD9"/>
<protein>
    <submittedName>
        <fullName evidence="2">Uncharacterized protein</fullName>
    </submittedName>
</protein>
<feature type="compositionally biased region" description="Basic and acidic residues" evidence="1">
    <location>
        <begin position="421"/>
        <end position="432"/>
    </location>
</feature>
<feature type="region of interest" description="Disordered" evidence="1">
    <location>
        <begin position="421"/>
        <end position="451"/>
    </location>
</feature>
<evidence type="ECO:0000256" key="1">
    <source>
        <dbReference type="SAM" id="MobiDB-lite"/>
    </source>
</evidence>
<feature type="region of interest" description="Disordered" evidence="1">
    <location>
        <begin position="1"/>
        <end position="90"/>
    </location>
</feature>
<evidence type="ECO:0000313" key="2">
    <source>
        <dbReference type="EMBL" id="RYP05535.1"/>
    </source>
</evidence>
<feature type="compositionally biased region" description="Basic and acidic residues" evidence="1">
    <location>
        <begin position="520"/>
        <end position="529"/>
    </location>
</feature>
<sequence>MPRRARGHYSGTATTRTKRARASAAQDEVEQAIRQKKRKLEQPPAPIYRDKFFAYSQKRSTRAYDDRLPAKRRKTSKSDRRLPKGFEKPSRLPDDSMIFAAGSTAHLTFGMPRHRLATAMVPRALRRRSRDHDPIASMGAFGRLPAEIRDKVFREVLVWPRDIRVLRGWTLVFPRQRPRLAAGLALLRTCEVLRLQGTRILYGENTFLYLIRDPSDAHPATRPVLRGVYGNSVIPVDRYGHLIRRVKVVVEANRMCGREYRDNFIKAVTKFEGGLAIPATLRTITIEVPALTAVDLGNGGDPLHVPICNFFGGDRSRVLSALKKINVQYIRVLATDRTARLFEGRIDMRYYASQKYNKNRGEDSAVGDDVMMNTRKTNAAKAEARLNSLPYNLQLLALDSEEAIRPRRFWTRIQREEEPVFEEQRLDEDRPESVIASPTPQPRRRLMSRKRLTEQWLEDKDSKIETRSEFGLSDASTPPPADDLEVILSESKPVTAAPAKKKYTNVQIDIAPKKAATTKTKQDGKDNDVRVTPPVTEGDIIRMSQKADRLSKEAASSVAALKAYRIAAEQKKAAREAAAAAAAAATANCGGDGETAAASGGPSQCAERQGTHQQDLEEDAENAGDYTEEGAEEYAEDTVATAQPHEVDEEIQTECESIISEEP</sequence>